<evidence type="ECO:0000313" key="6">
    <source>
        <dbReference type="EMBL" id="RAZ77927.1"/>
    </source>
</evidence>
<evidence type="ECO:0000256" key="4">
    <source>
        <dbReference type="PIRSR" id="PIRSR000303-1"/>
    </source>
</evidence>
<dbReference type="SUPFAM" id="SSF52833">
    <property type="entry name" value="Thioredoxin-like"/>
    <property type="match status" value="1"/>
</dbReference>
<comment type="similarity">
    <text evidence="1 5">Belongs to the glutathione peroxidase family.</text>
</comment>
<dbReference type="EMBL" id="QLZR01000003">
    <property type="protein sequence ID" value="RAZ77927.1"/>
    <property type="molecule type" value="Genomic_DNA"/>
</dbReference>
<dbReference type="PRINTS" id="PR01011">
    <property type="entry name" value="GLUTPROXDASE"/>
</dbReference>
<organism evidence="6 7">
    <name type="scientific">Planococcus halotolerans</name>
    <dbReference type="NCBI Taxonomy" id="2233542"/>
    <lineage>
        <taxon>Bacteria</taxon>
        <taxon>Bacillati</taxon>
        <taxon>Bacillota</taxon>
        <taxon>Bacilli</taxon>
        <taxon>Bacillales</taxon>
        <taxon>Caryophanaceae</taxon>
        <taxon>Planococcus</taxon>
    </lineage>
</organism>
<evidence type="ECO:0000256" key="2">
    <source>
        <dbReference type="ARBA" id="ARBA00022559"/>
    </source>
</evidence>
<dbReference type="Gene3D" id="3.40.30.10">
    <property type="entry name" value="Glutaredoxin"/>
    <property type="match status" value="1"/>
</dbReference>
<feature type="active site" evidence="4">
    <location>
        <position position="35"/>
    </location>
</feature>
<proteinExistence type="inferred from homology"/>
<evidence type="ECO:0000313" key="7">
    <source>
        <dbReference type="Proteomes" id="UP000251002"/>
    </source>
</evidence>
<name>A0A365KYY6_9BACL</name>
<keyword evidence="3 5" id="KW-0560">Oxidoreductase</keyword>
<dbReference type="CDD" id="cd00340">
    <property type="entry name" value="GSH_Peroxidase"/>
    <property type="match status" value="1"/>
</dbReference>
<dbReference type="PANTHER" id="PTHR11592:SF78">
    <property type="entry name" value="GLUTATHIONE PEROXIDASE"/>
    <property type="match status" value="1"/>
</dbReference>
<protein>
    <recommendedName>
        <fullName evidence="5">Glutathione peroxidase</fullName>
    </recommendedName>
</protein>
<comment type="caution">
    <text evidence="6">The sequence shown here is derived from an EMBL/GenBank/DDBJ whole genome shotgun (WGS) entry which is preliminary data.</text>
</comment>
<gene>
    <name evidence="6" type="ORF">DP120_10655</name>
</gene>
<dbReference type="GO" id="GO:0004601">
    <property type="term" value="F:peroxidase activity"/>
    <property type="evidence" value="ECO:0007669"/>
    <property type="project" value="UniProtKB-KW"/>
</dbReference>
<dbReference type="PANTHER" id="PTHR11592">
    <property type="entry name" value="GLUTATHIONE PEROXIDASE"/>
    <property type="match status" value="1"/>
</dbReference>
<evidence type="ECO:0000256" key="1">
    <source>
        <dbReference type="ARBA" id="ARBA00006926"/>
    </source>
</evidence>
<dbReference type="PROSITE" id="PS51355">
    <property type="entry name" value="GLUTATHIONE_PEROXID_3"/>
    <property type="match status" value="1"/>
</dbReference>
<reference evidence="6 7" key="1">
    <citation type="submission" date="2018-06" db="EMBL/GenBank/DDBJ databases">
        <title>The draft genome sequences of strains SCU63 and S1.</title>
        <authorList>
            <person name="Gan L."/>
        </authorList>
    </citation>
    <scope>NUCLEOTIDE SEQUENCE [LARGE SCALE GENOMIC DNA]</scope>
    <source>
        <strain evidence="6 7">SCU63</strain>
    </source>
</reference>
<dbReference type="RefSeq" id="WP_112223655.1">
    <property type="nucleotide sequence ID" value="NZ_CP047673.1"/>
</dbReference>
<dbReference type="InterPro" id="IPR036249">
    <property type="entry name" value="Thioredoxin-like_sf"/>
</dbReference>
<evidence type="ECO:0000256" key="5">
    <source>
        <dbReference type="RuleBase" id="RU000499"/>
    </source>
</evidence>
<evidence type="ECO:0000256" key="3">
    <source>
        <dbReference type="ARBA" id="ARBA00023002"/>
    </source>
</evidence>
<dbReference type="Pfam" id="PF00255">
    <property type="entry name" value="GSHPx"/>
    <property type="match status" value="1"/>
</dbReference>
<dbReference type="GO" id="GO:0034599">
    <property type="term" value="P:cellular response to oxidative stress"/>
    <property type="evidence" value="ECO:0007669"/>
    <property type="project" value="TreeGrafter"/>
</dbReference>
<keyword evidence="7" id="KW-1185">Reference proteome</keyword>
<dbReference type="PIRSF" id="PIRSF000303">
    <property type="entry name" value="Glutathion_perox"/>
    <property type="match status" value="1"/>
</dbReference>
<accession>A0A365KYY6</accession>
<sequence>MSIYEFSARKSDGSIYPLSEYEGKTMLIVNTATKCGLRDQFDGLEKLYQKYENDGLVVLGFPSDQFGQELDGAKEAEESCRMTYGVSFPMHDLVKVNGKNADPLFKYLTENSKGVLGSSIKWNFTKFLIDKEGKLVARFSPKDKPEKFEEEIKQYLTN</sequence>
<dbReference type="AlphaFoldDB" id="A0A365KYY6"/>
<dbReference type="FunFam" id="3.40.30.10:FF:000010">
    <property type="entry name" value="Glutathione peroxidase"/>
    <property type="match status" value="1"/>
</dbReference>
<dbReference type="InterPro" id="IPR000889">
    <property type="entry name" value="Glutathione_peroxidase"/>
</dbReference>
<dbReference type="Proteomes" id="UP000251002">
    <property type="component" value="Unassembled WGS sequence"/>
</dbReference>
<keyword evidence="2 5" id="KW-0575">Peroxidase</keyword>